<proteinExistence type="predicted"/>
<organism evidence="2 3">
    <name type="scientific">Gonapodya prolifera (strain JEL478)</name>
    <name type="common">Monoblepharis prolifera</name>
    <dbReference type="NCBI Taxonomy" id="1344416"/>
    <lineage>
        <taxon>Eukaryota</taxon>
        <taxon>Fungi</taxon>
        <taxon>Fungi incertae sedis</taxon>
        <taxon>Chytridiomycota</taxon>
        <taxon>Chytridiomycota incertae sedis</taxon>
        <taxon>Monoblepharidomycetes</taxon>
        <taxon>Monoblepharidales</taxon>
        <taxon>Gonapodyaceae</taxon>
        <taxon>Gonapodya</taxon>
    </lineage>
</organism>
<accession>A0A139A1U3</accession>
<feature type="non-terminal residue" evidence="2">
    <location>
        <position position="172"/>
    </location>
</feature>
<evidence type="ECO:0000313" key="3">
    <source>
        <dbReference type="Proteomes" id="UP000070544"/>
    </source>
</evidence>
<sequence>LTVTPSPASTTSSAPFVGTLGSPLLTSCGDSGTSDLTLPTAIDLPSPPPTATSNGWFSPLVLPTHPPSFNGTWTFFSPDSSGGLHLSTWTTLSSTLAPSTTTSPTSPSSSNVSTTTTLPSSLQSARFAPPPYHISDTLLPRLEPAPTPRRSRHFSKPHPPPPAKTLPPSSAS</sequence>
<evidence type="ECO:0000313" key="2">
    <source>
        <dbReference type="EMBL" id="KXS10747.1"/>
    </source>
</evidence>
<feature type="compositionally biased region" description="Low complexity" evidence="1">
    <location>
        <begin position="94"/>
        <end position="124"/>
    </location>
</feature>
<reference evidence="2 3" key="1">
    <citation type="journal article" date="2015" name="Genome Biol. Evol.">
        <title>Phylogenomic analyses indicate that early fungi evolved digesting cell walls of algal ancestors of land plants.</title>
        <authorList>
            <person name="Chang Y."/>
            <person name="Wang S."/>
            <person name="Sekimoto S."/>
            <person name="Aerts A.L."/>
            <person name="Choi C."/>
            <person name="Clum A."/>
            <person name="LaButti K.M."/>
            <person name="Lindquist E.A."/>
            <person name="Yee Ngan C."/>
            <person name="Ohm R.A."/>
            <person name="Salamov A.A."/>
            <person name="Grigoriev I.V."/>
            <person name="Spatafora J.W."/>
            <person name="Berbee M.L."/>
        </authorList>
    </citation>
    <scope>NUCLEOTIDE SEQUENCE [LARGE SCALE GENOMIC DNA]</scope>
    <source>
        <strain evidence="2 3">JEL478</strain>
    </source>
</reference>
<evidence type="ECO:0000256" key="1">
    <source>
        <dbReference type="SAM" id="MobiDB-lite"/>
    </source>
</evidence>
<dbReference type="EMBL" id="KQ965816">
    <property type="protein sequence ID" value="KXS10747.1"/>
    <property type="molecule type" value="Genomic_DNA"/>
</dbReference>
<protein>
    <submittedName>
        <fullName evidence="2">Uncharacterized protein</fullName>
    </submittedName>
</protein>
<feature type="non-terminal residue" evidence="2">
    <location>
        <position position="1"/>
    </location>
</feature>
<keyword evidence="3" id="KW-1185">Reference proteome</keyword>
<gene>
    <name evidence="2" type="ORF">M427DRAFT_507349</name>
</gene>
<name>A0A139A1U3_GONPJ</name>
<dbReference type="Proteomes" id="UP000070544">
    <property type="component" value="Unassembled WGS sequence"/>
</dbReference>
<feature type="region of interest" description="Disordered" evidence="1">
    <location>
        <begin position="94"/>
        <end position="172"/>
    </location>
</feature>
<dbReference type="AlphaFoldDB" id="A0A139A1U3"/>